<dbReference type="Proteomes" id="UP000013569">
    <property type="component" value="Unassembled WGS sequence"/>
</dbReference>
<organism evidence="2 3">
    <name type="scientific">Gordonia terrae C-6</name>
    <dbReference type="NCBI Taxonomy" id="1316928"/>
    <lineage>
        <taxon>Bacteria</taxon>
        <taxon>Bacillati</taxon>
        <taxon>Actinomycetota</taxon>
        <taxon>Actinomycetes</taxon>
        <taxon>Mycobacteriales</taxon>
        <taxon>Gordoniaceae</taxon>
        <taxon>Gordonia</taxon>
    </lineage>
</organism>
<dbReference type="PANTHER" id="PTHR43433">
    <property type="entry name" value="HYDROLASE, ALPHA/BETA FOLD FAMILY PROTEIN"/>
    <property type="match status" value="1"/>
</dbReference>
<dbReference type="OrthoDB" id="495620at2"/>
<dbReference type="PATRIC" id="fig|1316928.3.peg.1313"/>
<evidence type="ECO:0000259" key="1">
    <source>
        <dbReference type="Pfam" id="PF00561"/>
    </source>
</evidence>
<protein>
    <submittedName>
        <fullName evidence="2">Alpha/beta hydrolase-like protein</fullName>
    </submittedName>
</protein>
<evidence type="ECO:0000313" key="3">
    <source>
        <dbReference type="Proteomes" id="UP000013569"/>
    </source>
</evidence>
<sequence length="270" mass="28398">MQIPVASDTGPVLDAEVFGEGEPLLLIGGMSAHRGMWTDELLDELTPHFSVAVYDHRGIGASSRAEGPFTIADLADDARGILDGLDWDGAHVLGTSMGGMIAQELALAAPDRVRSLVLGCTTAGGPGAIGAPGAIRLVEAISSRDATRVARTAFEVNLSPGFTARAGAFDRFVSLSTQRRVPSAVVAWQAGACAGHDTRARIGSLTMPTAVIHGDVDEVIAVDEGERLADLIPQATLTRWAGVGHMFWWERPGDTAEVVRKIARENPSGR</sequence>
<proteinExistence type="predicted"/>
<dbReference type="EMBL" id="AQPW01000005">
    <property type="protein sequence ID" value="EON33454.1"/>
    <property type="molecule type" value="Genomic_DNA"/>
</dbReference>
<dbReference type="AlphaFoldDB" id="R7YCG5"/>
<dbReference type="PANTHER" id="PTHR43433:SF5">
    <property type="entry name" value="AB HYDROLASE-1 DOMAIN-CONTAINING PROTEIN"/>
    <property type="match status" value="1"/>
</dbReference>
<dbReference type="InterPro" id="IPR050471">
    <property type="entry name" value="AB_hydrolase"/>
</dbReference>
<accession>R7YCG5</accession>
<keyword evidence="2" id="KW-0378">Hydrolase</keyword>
<dbReference type="Gene3D" id="3.40.50.1820">
    <property type="entry name" value="alpha/beta hydrolase"/>
    <property type="match status" value="1"/>
</dbReference>
<feature type="domain" description="AB hydrolase-1" evidence="1">
    <location>
        <begin position="23"/>
        <end position="252"/>
    </location>
</feature>
<comment type="caution">
    <text evidence="2">The sequence shown here is derived from an EMBL/GenBank/DDBJ whole genome shotgun (WGS) entry which is preliminary data.</text>
</comment>
<dbReference type="SUPFAM" id="SSF53474">
    <property type="entry name" value="alpha/beta-Hydrolases"/>
    <property type="match status" value="1"/>
</dbReference>
<dbReference type="RefSeq" id="WP_010841765.1">
    <property type="nucleotide sequence ID" value="NZ_AQPW01000005.1"/>
</dbReference>
<dbReference type="Pfam" id="PF00561">
    <property type="entry name" value="Abhydrolase_1"/>
    <property type="match status" value="1"/>
</dbReference>
<name>R7YCG5_9ACTN</name>
<dbReference type="GO" id="GO:0016787">
    <property type="term" value="F:hydrolase activity"/>
    <property type="evidence" value="ECO:0007669"/>
    <property type="project" value="UniProtKB-KW"/>
</dbReference>
<gene>
    <name evidence="2" type="ORF">GTC6_06549</name>
</gene>
<evidence type="ECO:0000313" key="2">
    <source>
        <dbReference type="EMBL" id="EON33454.1"/>
    </source>
</evidence>
<dbReference type="PRINTS" id="PR00111">
    <property type="entry name" value="ABHYDROLASE"/>
</dbReference>
<dbReference type="InterPro" id="IPR029058">
    <property type="entry name" value="AB_hydrolase_fold"/>
</dbReference>
<reference evidence="2 3" key="1">
    <citation type="journal article" date="2013" name="Genome Announc.">
        <title>Draft Genome Sequence of a Benzothiophene-Desulfurizing Bacterium, Gordona terrae Strain C-6.</title>
        <authorList>
            <person name="Wang W."/>
            <person name="Ma T."/>
            <person name="Ren Y."/>
            <person name="Li G."/>
        </authorList>
    </citation>
    <scope>NUCLEOTIDE SEQUENCE [LARGE SCALE GENOMIC DNA]</scope>
    <source>
        <strain evidence="2 3">C-6</strain>
    </source>
</reference>
<dbReference type="InterPro" id="IPR000073">
    <property type="entry name" value="AB_hydrolase_1"/>
</dbReference>